<reference evidence="3" key="1">
    <citation type="journal article" date="2017" name="Genome Biol.">
        <title>Comparative genomics reveals high biological diversity and specific adaptations in the industrially and medically important fungal genus Aspergillus.</title>
        <authorList>
            <person name="de Vries R.P."/>
            <person name="Riley R."/>
            <person name="Wiebenga A."/>
            <person name="Aguilar-Osorio G."/>
            <person name="Amillis S."/>
            <person name="Uchima C.A."/>
            <person name="Anderluh G."/>
            <person name="Asadollahi M."/>
            <person name="Askin M."/>
            <person name="Barry K."/>
            <person name="Battaglia E."/>
            <person name="Bayram O."/>
            <person name="Benocci T."/>
            <person name="Braus-Stromeyer S.A."/>
            <person name="Caldana C."/>
            <person name="Canovas D."/>
            <person name="Cerqueira G.C."/>
            <person name="Chen F."/>
            <person name="Chen W."/>
            <person name="Choi C."/>
            <person name="Clum A."/>
            <person name="Dos Santos R.A."/>
            <person name="Damasio A.R."/>
            <person name="Diallinas G."/>
            <person name="Emri T."/>
            <person name="Fekete E."/>
            <person name="Flipphi M."/>
            <person name="Freyberg S."/>
            <person name="Gallo A."/>
            <person name="Gournas C."/>
            <person name="Habgood R."/>
            <person name="Hainaut M."/>
            <person name="Harispe M.L."/>
            <person name="Henrissat B."/>
            <person name="Hilden K.S."/>
            <person name="Hope R."/>
            <person name="Hossain A."/>
            <person name="Karabika E."/>
            <person name="Karaffa L."/>
            <person name="Karanyi Z."/>
            <person name="Krasevec N."/>
            <person name="Kuo A."/>
            <person name="Kusch H."/>
            <person name="LaButti K."/>
            <person name="Lagendijk E.L."/>
            <person name="Lapidus A."/>
            <person name="Levasseur A."/>
            <person name="Lindquist E."/>
            <person name="Lipzen A."/>
            <person name="Logrieco A.F."/>
            <person name="MacCabe A."/>
            <person name="Maekelae M.R."/>
            <person name="Malavazi I."/>
            <person name="Melin P."/>
            <person name="Meyer V."/>
            <person name="Mielnichuk N."/>
            <person name="Miskei M."/>
            <person name="Molnar A.P."/>
            <person name="Mule G."/>
            <person name="Ngan C.Y."/>
            <person name="Orejas M."/>
            <person name="Orosz E."/>
            <person name="Ouedraogo J.P."/>
            <person name="Overkamp K.M."/>
            <person name="Park H.-S."/>
            <person name="Perrone G."/>
            <person name="Piumi F."/>
            <person name="Punt P.J."/>
            <person name="Ram A.F."/>
            <person name="Ramon A."/>
            <person name="Rauscher S."/>
            <person name="Record E."/>
            <person name="Riano-Pachon D.M."/>
            <person name="Robert V."/>
            <person name="Roehrig J."/>
            <person name="Ruller R."/>
            <person name="Salamov A."/>
            <person name="Salih N.S."/>
            <person name="Samson R.A."/>
            <person name="Sandor E."/>
            <person name="Sanguinetti M."/>
            <person name="Schuetze T."/>
            <person name="Sepcic K."/>
            <person name="Shelest E."/>
            <person name="Sherlock G."/>
            <person name="Sophianopoulou V."/>
            <person name="Squina F.M."/>
            <person name="Sun H."/>
            <person name="Susca A."/>
            <person name="Todd R.B."/>
            <person name="Tsang A."/>
            <person name="Unkles S.E."/>
            <person name="van de Wiele N."/>
            <person name="van Rossen-Uffink D."/>
            <person name="Oliveira J.V."/>
            <person name="Vesth T.C."/>
            <person name="Visser J."/>
            <person name="Yu J.-H."/>
            <person name="Zhou M."/>
            <person name="Andersen M.R."/>
            <person name="Archer D.B."/>
            <person name="Baker S.E."/>
            <person name="Benoit I."/>
            <person name="Brakhage A.A."/>
            <person name="Braus G.H."/>
            <person name="Fischer R."/>
            <person name="Frisvad J.C."/>
            <person name="Goldman G.H."/>
            <person name="Houbraken J."/>
            <person name="Oakley B."/>
            <person name="Pocsi I."/>
            <person name="Scazzocchio C."/>
            <person name="Seiboth B."/>
            <person name="vanKuyk P.A."/>
            <person name="Wortman J."/>
            <person name="Dyer P.S."/>
            <person name="Grigoriev I.V."/>
        </authorList>
    </citation>
    <scope>NUCLEOTIDE SEQUENCE [LARGE SCALE GENOMIC DNA]</scope>
    <source>
        <strain evidence="3">DTO 134E9</strain>
    </source>
</reference>
<feature type="compositionally biased region" description="Basic and acidic residues" evidence="1">
    <location>
        <begin position="21"/>
        <end position="38"/>
    </location>
</feature>
<gene>
    <name evidence="2" type="ORF">ASPWEDRAFT_46496</name>
</gene>
<organism evidence="2 3">
    <name type="scientific">Aspergillus wentii DTO 134E9</name>
    <dbReference type="NCBI Taxonomy" id="1073089"/>
    <lineage>
        <taxon>Eukaryota</taxon>
        <taxon>Fungi</taxon>
        <taxon>Dikarya</taxon>
        <taxon>Ascomycota</taxon>
        <taxon>Pezizomycotina</taxon>
        <taxon>Eurotiomycetes</taxon>
        <taxon>Eurotiomycetidae</taxon>
        <taxon>Eurotiales</taxon>
        <taxon>Aspergillaceae</taxon>
        <taxon>Aspergillus</taxon>
        <taxon>Aspergillus subgen. Cremei</taxon>
    </lineage>
</organism>
<dbReference type="VEuPathDB" id="FungiDB:ASPWEDRAFT_46496"/>
<feature type="region of interest" description="Disordered" evidence="1">
    <location>
        <begin position="1"/>
        <end position="97"/>
    </location>
</feature>
<sequence>MAVPIVDWNGMPRGGTGLEAATRRHWERQKQEARERLAMMEQLEAGEDEEAKAAKRGSADSSESNSSSNDGKSGEKRRSFWKSLKGGKKSDSNGSSS</sequence>
<dbReference type="GeneID" id="63752622"/>
<keyword evidence="3" id="KW-1185">Reference proteome</keyword>
<dbReference type="RefSeq" id="XP_040683428.1">
    <property type="nucleotide sequence ID" value="XM_040836774.1"/>
</dbReference>
<name>A0A1L9R495_ASPWE</name>
<protein>
    <submittedName>
        <fullName evidence="2">Uncharacterized protein</fullName>
    </submittedName>
</protein>
<proteinExistence type="predicted"/>
<evidence type="ECO:0000313" key="3">
    <source>
        <dbReference type="Proteomes" id="UP000184383"/>
    </source>
</evidence>
<evidence type="ECO:0000256" key="1">
    <source>
        <dbReference type="SAM" id="MobiDB-lite"/>
    </source>
</evidence>
<accession>A0A1L9R495</accession>
<dbReference type="AlphaFoldDB" id="A0A1L9R495"/>
<evidence type="ECO:0000313" key="2">
    <source>
        <dbReference type="EMBL" id="OJJ29751.1"/>
    </source>
</evidence>
<feature type="compositionally biased region" description="Low complexity" evidence="1">
    <location>
        <begin position="60"/>
        <end position="71"/>
    </location>
</feature>
<dbReference type="Proteomes" id="UP000184383">
    <property type="component" value="Unassembled WGS sequence"/>
</dbReference>
<dbReference type="EMBL" id="KV878218">
    <property type="protein sequence ID" value="OJJ29751.1"/>
    <property type="molecule type" value="Genomic_DNA"/>
</dbReference>